<protein>
    <submittedName>
        <fullName evidence="2">25751_t:CDS:1</fullName>
    </submittedName>
</protein>
<feature type="domain" description="MULE transposase" evidence="1">
    <location>
        <begin position="190"/>
        <end position="260"/>
    </location>
</feature>
<keyword evidence="3" id="KW-1185">Reference proteome</keyword>
<evidence type="ECO:0000313" key="2">
    <source>
        <dbReference type="EMBL" id="CAG8732258.1"/>
    </source>
</evidence>
<evidence type="ECO:0000259" key="1">
    <source>
        <dbReference type="Pfam" id="PF10551"/>
    </source>
</evidence>
<name>A0ABN7V5L2_GIGMA</name>
<comment type="caution">
    <text evidence="2">The sequence shown here is derived from an EMBL/GenBank/DDBJ whole genome shotgun (WGS) entry which is preliminary data.</text>
</comment>
<dbReference type="EMBL" id="CAJVQB010009641">
    <property type="protein sequence ID" value="CAG8732258.1"/>
    <property type="molecule type" value="Genomic_DNA"/>
</dbReference>
<dbReference type="Pfam" id="PF10551">
    <property type="entry name" value="MULE"/>
    <property type="match status" value="1"/>
</dbReference>
<sequence length="261" mass="30209">MENEDNVEFLEEQTLNVEANNQNLGELVDAPMIGQTFGSWDELDHFISFYAKSQNFVSQSTKKNKTSIVETQQQTQSKRTGCPWQIRASCPKTTGVLSITSLHLSNNNHPVKDKTNKFASKYRAFSENMLKDIKFWTEIAAILLNYLLERKSDDNRWVINWKVDPTTNSLNSLFWISPDQHDLYLCYWDVIQHDNTYSTNQFKMVLSFFVIVDNNNRSRLVGQALINDKTAESYEWVFKTLIMNTKAEPLTIITDKDLAAK</sequence>
<dbReference type="PANTHER" id="PTHR47718:SF17">
    <property type="entry name" value="PROTEIN FAR1-RELATED SEQUENCE 5-LIKE"/>
    <property type="match status" value="1"/>
</dbReference>
<organism evidence="2 3">
    <name type="scientific">Gigaspora margarita</name>
    <dbReference type="NCBI Taxonomy" id="4874"/>
    <lineage>
        <taxon>Eukaryota</taxon>
        <taxon>Fungi</taxon>
        <taxon>Fungi incertae sedis</taxon>
        <taxon>Mucoromycota</taxon>
        <taxon>Glomeromycotina</taxon>
        <taxon>Glomeromycetes</taxon>
        <taxon>Diversisporales</taxon>
        <taxon>Gigasporaceae</taxon>
        <taxon>Gigaspora</taxon>
    </lineage>
</organism>
<dbReference type="InterPro" id="IPR018289">
    <property type="entry name" value="MULE_transposase_dom"/>
</dbReference>
<accession>A0ABN7V5L2</accession>
<gene>
    <name evidence="2" type="ORF">GMARGA_LOCUS14506</name>
</gene>
<dbReference type="PANTHER" id="PTHR47718">
    <property type="entry name" value="OS01G0519700 PROTEIN"/>
    <property type="match status" value="1"/>
</dbReference>
<evidence type="ECO:0000313" key="3">
    <source>
        <dbReference type="Proteomes" id="UP000789901"/>
    </source>
</evidence>
<dbReference type="Proteomes" id="UP000789901">
    <property type="component" value="Unassembled WGS sequence"/>
</dbReference>
<reference evidence="2 3" key="1">
    <citation type="submission" date="2021-06" db="EMBL/GenBank/DDBJ databases">
        <authorList>
            <person name="Kallberg Y."/>
            <person name="Tangrot J."/>
            <person name="Rosling A."/>
        </authorList>
    </citation>
    <scope>NUCLEOTIDE SEQUENCE [LARGE SCALE GENOMIC DNA]</scope>
    <source>
        <strain evidence="2 3">120-4 pot B 10/14</strain>
    </source>
</reference>
<feature type="non-terminal residue" evidence="2">
    <location>
        <position position="261"/>
    </location>
</feature>
<proteinExistence type="predicted"/>